<gene>
    <name evidence="2" type="ORF">MGR_0195</name>
</gene>
<name>A4TUP7_9PROT</name>
<dbReference type="PROSITE" id="PS50883">
    <property type="entry name" value="EAL"/>
    <property type="match status" value="1"/>
</dbReference>
<dbReference type="InterPro" id="IPR035919">
    <property type="entry name" value="EAL_sf"/>
</dbReference>
<reference evidence="2" key="1">
    <citation type="journal article" date="2007" name="J. Bacteriol.">
        <title>Comparative genome analysis of four magnetotactic bacteria reveals a complex set of group-specific genes implicated in magnetosome biomineralization and function.</title>
        <authorList>
            <person name="Richter M."/>
            <person name="Kube M."/>
            <person name="Bazylinski D.A."/>
            <person name="Lombardot T."/>
            <person name="Gloeckner F.O."/>
            <person name="Reinhardt R."/>
            <person name="Schueler D."/>
        </authorList>
    </citation>
    <scope>NUCLEOTIDE SEQUENCE</scope>
    <source>
        <strain evidence="2">MSR-1</strain>
    </source>
</reference>
<dbReference type="Pfam" id="PF00563">
    <property type="entry name" value="EAL"/>
    <property type="match status" value="1"/>
</dbReference>
<dbReference type="AlphaFoldDB" id="A4TUP7"/>
<protein>
    <submittedName>
        <fullName evidence="2">PAS/PAC domain</fullName>
    </submittedName>
</protein>
<accession>A4TUP7</accession>
<dbReference type="PANTHER" id="PTHR33121:SF70">
    <property type="entry name" value="SIGNALING PROTEIN YKOW"/>
    <property type="match status" value="1"/>
</dbReference>
<organism evidence="2">
    <name type="scientific">Magnetospirillum gryphiswaldense</name>
    <dbReference type="NCBI Taxonomy" id="55518"/>
    <lineage>
        <taxon>Bacteria</taxon>
        <taxon>Pseudomonadati</taxon>
        <taxon>Pseudomonadota</taxon>
        <taxon>Alphaproteobacteria</taxon>
        <taxon>Rhodospirillales</taxon>
        <taxon>Rhodospirillaceae</taxon>
        <taxon>Magnetospirillum</taxon>
    </lineage>
</organism>
<dbReference type="PANTHER" id="PTHR33121">
    <property type="entry name" value="CYCLIC DI-GMP PHOSPHODIESTERASE PDEF"/>
    <property type="match status" value="1"/>
</dbReference>
<proteinExistence type="predicted"/>
<feature type="domain" description="EAL" evidence="1">
    <location>
        <begin position="1"/>
        <end position="88"/>
    </location>
</feature>
<dbReference type="InterPro" id="IPR050706">
    <property type="entry name" value="Cyclic-di-GMP_PDE-like"/>
</dbReference>
<dbReference type="Gene3D" id="3.20.20.450">
    <property type="entry name" value="EAL domain"/>
    <property type="match status" value="1"/>
</dbReference>
<dbReference type="SUPFAM" id="SSF141868">
    <property type="entry name" value="EAL domain-like"/>
    <property type="match status" value="1"/>
</dbReference>
<evidence type="ECO:0000313" key="2">
    <source>
        <dbReference type="EMBL" id="CAM74354.1"/>
    </source>
</evidence>
<dbReference type="EMBL" id="CU459003">
    <property type="protein sequence ID" value="CAM74354.1"/>
    <property type="molecule type" value="Genomic_DNA"/>
</dbReference>
<dbReference type="CDD" id="cd01948">
    <property type="entry name" value="EAL"/>
    <property type="match status" value="1"/>
</dbReference>
<evidence type="ECO:0000259" key="1">
    <source>
        <dbReference type="PROSITE" id="PS50883"/>
    </source>
</evidence>
<sequence length="103" mass="11270">MLKRFPITKLKIDRSFVMDVITDPNDAAIVDAIVAMAKALKMKVVAEGVEHTQHLDFLRALGCDQMQGYLFSRPLPATEMGQMLADGKCLHFGPAPRNSGTAP</sequence>
<dbReference type="GO" id="GO:0071111">
    <property type="term" value="F:cyclic-guanylate-specific phosphodiesterase activity"/>
    <property type="evidence" value="ECO:0007669"/>
    <property type="project" value="InterPro"/>
</dbReference>
<dbReference type="InterPro" id="IPR001633">
    <property type="entry name" value="EAL_dom"/>
</dbReference>